<evidence type="ECO:0000313" key="3">
    <source>
        <dbReference type="Proteomes" id="UP001597187"/>
    </source>
</evidence>
<sequence>MDFPAERDDTPKVWRLRSGYLENWPDWKDHDIVSVGWDIGAIRGDVSDEPAISDGCDSLDEVESEVNRLIEERYADDEDDDVSLAYGAVKTVTATRSDRYFAPGDYVIVFGHKIRGQPVIHGVARLKEYVGNKHPISKESHPYQWEVEYLAKGPVRKHDLSEKFDGGSLNLFLRPTLWRFRDAKEEDVKELAREIGDLVGEKKDISLSQSYFDYKEIDMQRYLGDNINLLPYDIQKTTPEFCIDDDNRADFYCELTDGETLIVETKQHHATTDNLDQLNGYIEAHRKETGKDAQGCLIAPGFVQETIDKADNHDILCLRFVPHAELEPLH</sequence>
<keyword evidence="2" id="KW-0255">Endonuclease</keyword>
<gene>
    <name evidence="2" type="ORF">ACFSBT_09185</name>
</gene>
<dbReference type="Gene3D" id="3.40.1350.10">
    <property type="match status" value="1"/>
</dbReference>
<dbReference type="GO" id="GO:0004519">
    <property type="term" value="F:endonuclease activity"/>
    <property type="evidence" value="ECO:0007669"/>
    <property type="project" value="UniProtKB-KW"/>
</dbReference>
<protein>
    <submittedName>
        <fullName evidence="2">Endonuclease NucS domain-containing protein</fullName>
    </submittedName>
</protein>
<dbReference type="RefSeq" id="WP_250873402.1">
    <property type="nucleotide sequence ID" value="NZ_JALXFV010000003.1"/>
</dbReference>
<proteinExistence type="predicted"/>
<keyword evidence="2" id="KW-0378">Hydrolase</keyword>
<name>A0ABD6AX59_9EURY</name>
<dbReference type="Pfam" id="PF01939">
    <property type="entry name" value="NucS_C"/>
    <property type="match status" value="1"/>
</dbReference>
<feature type="domain" description="Endonuclease NucS C-terminal" evidence="1">
    <location>
        <begin position="216"/>
        <end position="324"/>
    </location>
</feature>
<dbReference type="EMBL" id="JBHUDC010000003">
    <property type="protein sequence ID" value="MFD1513449.1"/>
    <property type="molecule type" value="Genomic_DNA"/>
</dbReference>
<evidence type="ECO:0000259" key="1">
    <source>
        <dbReference type="Pfam" id="PF01939"/>
    </source>
</evidence>
<evidence type="ECO:0000313" key="2">
    <source>
        <dbReference type="EMBL" id="MFD1513449.1"/>
    </source>
</evidence>
<dbReference type="InterPro" id="IPR048301">
    <property type="entry name" value="NucS_C"/>
</dbReference>
<dbReference type="AlphaFoldDB" id="A0ABD6AX59"/>
<dbReference type="InterPro" id="IPR011856">
    <property type="entry name" value="tRNA_endonuc-like_dom_sf"/>
</dbReference>
<keyword evidence="2" id="KW-0540">Nuclease</keyword>
<keyword evidence="3" id="KW-1185">Reference proteome</keyword>
<reference evidence="2 3" key="1">
    <citation type="journal article" date="2019" name="Int. J. Syst. Evol. Microbiol.">
        <title>The Global Catalogue of Microorganisms (GCM) 10K type strain sequencing project: providing services to taxonomists for standard genome sequencing and annotation.</title>
        <authorList>
            <consortium name="The Broad Institute Genomics Platform"/>
            <consortium name="The Broad Institute Genome Sequencing Center for Infectious Disease"/>
            <person name="Wu L."/>
            <person name="Ma J."/>
        </authorList>
    </citation>
    <scope>NUCLEOTIDE SEQUENCE [LARGE SCALE GENOMIC DNA]</scope>
    <source>
        <strain evidence="2 3">CGMCC 1.12563</strain>
    </source>
</reference>
<dbReference type="Proteomes" id="UP001597187">
    <property type="component" value="Unassembled WGS sequence"/>
</dbReference>
<comment type="caution">
    <text evidence="2">The sequence shown here is derived from an EMBL/GenBank/DDBJ whole genome shotgun (WGS) entry which is preliminary data.</text>
</comment>
<accession>A0ABD6AX59</accession>
<organism evidence="2 3">
    <name type="scientific">Halomarina rubra</name>
    <dbReference type="NCBI Taxonomy" id="2071873"/>
    <lineage>
        <taxon>Archaea</taxon>
        <taxon>Methanobacteriati</taxon>
        <taxon>Methanobacteriota</taxon>
        <taxon>Stenosarchaea group</taxon>
        <taxon>Halobacteria</taxon>
        <taxon>Halobacteriales</taxon>
        <taxon>Natronomonadaceae</taxon>
        <taxon>Halomarina</taxon>
    </lineage>
</organism>